<keyword evidence="1" id="KW-1133">Transmembrane helix</keyword>
<accession>A0A974DWR2</accession>
<dbReference type="AlphaFoldDB" id="A0A974DWR2"/>
<feature type="transmembrane region" description="Helical" evidence="1">
    <location>
        <begin position="41"/>
        <end position="65"/>
    </location>
</feature>
<evidence type="ECO:0000256" key="1">
    <source>
        <dbReference type="SAM" id="Phobius"/>
    </source>
</evidence>
<reference evidence="3" key="1">
    <citation type="journal article" date="2016" name="Nature">
        <title>Genome evolution in the allotetraploid frog Xenopus laevis.</title>
        <authorList>
            <person name="Session A.M."/>
            <person name="Uno Y."/>
            <person name="Kwon T."/>
            <person name="Chapman J.A."/>
            <person name="Toyoda A."/>
            <person name="Takahashi S."/>
            <person name="Fukui A."/>
            <person name="Hikosaka A."/>
            <person name="Suzuki A."/>
            <person name="Kondo M."/>
            <person name="van Heeringen S.J."/>
            <person name="Quigley I."/>
            <person name="Heinz S."/>
            <person name="Ogino H."/>
            <person name="Ochi H."/>
            <person name="Hellsten U."/>
            <person name="Lyons J.B."/>
            <person name="Simakov O."/>
            <person name="Putnam N."/>
            <person name="Stites J."/>
            <person name="Kuroki Y."/>
            <person name="Tanaka T."/>
            <person name="Michiue T."/>
            <person name="Watanabe M."/>
            <person name="Bogdanovic O."/>
            <person name="Lister R."/>
            <person name="Georgiou G."/>
            <person name="Paranjpe S.S."/>
            <person name="van Kruijsbergen I."/>
            <person name="Shu S."/>
            <person name="Carlson J."/>
            <person name="Kinoshita T."/>
            <person name="Ohta Y."/>
            <person name="Mawaribuchi S."/>
            <person name="Jenkins J."/>
            <person name="Grimwood J."/>
            <person name="Schmutz J."/>
            <person name="Mitros T."/>
            <person name="Mozaffari S.V."/>
            <person name="Suzuki Y."/>
            <person name="Haramoto Y."/>
            <person name="Yamamoto T.S."/>
            <person name="Takagi C."/>
            <person name="Heald R."/>
            <person name="Miller K."/>
            <person name="Haudenschild C."/>
            <person name="Kitzman J."/>
            <person name="Nakayama T."/>
            <person name="Izutsu Y."/>
            <person name="Robert J."/>
            <person name="Fortriede J."/>
            <person name="Burns K."/>
            <person name="Lotay V."/>
            <person name="Karimi K."/>
            <person name="Yasuoka Y."/>
            <person name="Dichmann D.S."/>
            <person name="Flajnik M.F."/>
            <person name="Houston D.W."/>
            <person name="Shendure J."/>
            <person name="DuPasquier L."/>
            <person name="Vize P.D."/>
            <person name="Zorn A.M."/>
            <person name="Ito M."/>
            <person name="Marcotte E.M."/>
            <person name="Wallingford J.B."/>
            <person name="Ito Y."/>
            <person name="Asashima M."/>
            <person name="Ueno N."/>
            <person name="Matsuda Y."/>
            <person name="Veenstra G.J."/>
            <person name="Fujiyama A."/>
            <person name="Harland R.M."/>
            <person name="Taira M."/>
            <person name="Rokhsar D.S."/>
        </authorList>
    </citation>
    <scope>NUCLEOTIDE SEQUENCE [LARGE SCALE GENOMIC DNA]</scope>
    <source>
        <strain evidence="3">J</strain>
    </source>
</reference>
<protein>
    <submittedName>
        <fullName evidence="2">Uncharacterized protein</fullName>
    </submittedName>
</protein>
<gene>
    <name evidence="2" type="ORF">XELAEV_18011157mg</name>
</gene>
<evidence type="ECO:0000313" key="2">
    <source>
        <dbReference type="EMBL" id="OCT98925.1"/>
    </source>
</evidence>
<keyword evidence="1" id="KW-0472">Membrane</keyword>
<sequence>MCQIFRAVSCGARGKDYGKFLFYMKCICETVTTDYCPFPCYYLIGCCSGWSAGFCVFGGSGYLLLFQSLKPSL</sequence>
<organism evidence="2 3">
    <name type="scientific">Xenopus laevis</name>
    <name type="common">African clawed frog</name>
    <dbReference type="NCBI Taxonomy" id="8355"/>
    <lineage>
        <taxon>Eukaryota</taxon>
        <taxon>Metazoa</taxon>
        <taxon>Chordata</taxon>
        <taxon>Craniata</taxon>
        <taxon>Vertebrata</taxon>
        <taxon>Euteleostomi</taxon>
        <taxon>Amphibia</taxon>
        <taxon>Batrachia</taxon>
        <taxon>Anura</taxon>
        <taxon>Pipoidea</taxon>
        <taxon>Pipidae</taxon>
        <taxon>Xenopodinae</taxon>
        <taxon>Xenopus</taxon>
        <taxon>Xenopus</taxon>
    </lineage>
</organism>
<name>A0A974DWR2_XENLA</name>
<dbReference type="EMBL" id="CM004467">
    <property type="protein sequence ID" value="OCT98925.1"/>
    <property type="molecule type" value="Genomic_DNA"/>
</dbReference>
<evidence type="ECO:0000313" key="3">
    <source>
        <dbReference type="Proteomes" id="UP000694892"/>
    </source>
</evidence>
<dbReference type="Proteomes" id="UP000694892">
    <property type="component" value="Chromosome 1S"/>
</dbReference>
<keyword evidence="1" id="KW-0812">Transmembrane</keyword>
<proteinExistence type="predicted"/>